<sequence length="34" mass="3680">MEPDEIEGLLSPHPQFADAAVDLVGESRAEGRSR</sequence>
<protein>
    <submittedName>
        <fullName evidence="1">Uncharacterized protein</fullName>
    </submittedName>
</protein>
<dbReference type="EMBL" id="JADBDY010000001">
    <property type="protein sequence ID" value="MBE1459045.1"/>
    <property type="molecule type" value="Genomic_DNA"/>
</dbReference>
<proteinExistence type="predicted"/>
<accession>A0ABR9HJK2</accession>
<keyword evidence="2" id="KW-1185">Reference proteome</keyword>
<dbReference type="Proteomes" id="UP000598217">
    <property type="component" value="Unassembled WGS sequence"/>
</dbReference>
<organism evidence="1 2">
    <name type="scientific">Nocardiopsis terrae</name>
    <dbReference type="NCBI Taxonomy" id="372655"/>
    <lineage>
        <taxon>Bacteria</taxon>
        <taxon>Bacillati</taxon>
        <taxon>Actinomycetota</taxon>
        <taxon>Actinomycetes</taxon>
        <taxon>Streptosporangiales</taxon>
        <taxon>Nocardiopsidaceae</taxon>
        <taxon>Nocardiopsis</taxon>
    </lineage>
</organism>
<reference evidence="1 2" key="1">
    <citation type="submission" date="2020-10" db="EMBL/GenBank/DDBJ databases">
        <title>Sequencing the genomes of 1000 actinobacteria strains.</title>
        <authorList>
            <person name="Klenk H.-P."/>
        </authorList>
    </citation>
    <scope>NUCLEOTIDE SEQUENCE [LARGE SCALE GENOMIC DNA]</scope>
    <source>
        <strain evidence="1 2">DSM 45157</strain>
    </source>
</reference>
<evidence type="ECO:0000313" key="2">
    <source>
        <dbReference type="Proteomes" id="UP000598217"/>
    </source>
</evidence>
<gene>
    <name evidence="1" type="ORF">H4W79_003259</name>
</gene>
<evidence type="ECO:0000313" key="1">
    <source>
        <dbReference type="EMBL" id="MBE1459045.1"/>
    </source>
</evidence>
<comment type="caution">
    <text evidence="1">The sequence shown here is derived from an EMBL/GenBank/DDBJ whole genome shotgun (WGS) entry which is preliminary data.</text>
</comment>
<name>A0ABR9HJK2_9ACTN</name>